<dbReference type="InterPro" id="IPR036770">
    <property type="entry name" value="Ankyrin_rpt-contain_sf"/>
</dbReference>
<dbReference type="Pfam" id="PF12796">
    <property type="entry name" value="Ank_2"/>
    <property type="match status" value="1"/>
</dbReference>
<protein>
    <submittedName>
        <fullName evidence="4">Uncharacterized protein</fullName>
    </submittedName>
</protein>
<name>A0A1R2C250_9CILI</name>
<evidence type="ECO:0000256" key="1">
    <source>
        <dbReference type="ARBA" id="ARBA00022737"/>
    </source>
</evidence>
<dbReference type="AlphaFoldDB" id="A0A1R2C250"/>
<comment type="caution">
    <text evidence="4">The sequence shown here is derived from an EMBL/GenBank/DDBJ whole genome shotgun (WGS) entry which is preliminary data.</text>
</comment>
<dbReference type="Proteomes" id="UP000187209">
    <property type="component" value="Unassembled WGS sequence"/>
</dbReference>
<feature type="region of interest" description="Disordered" evidence="3">
    <location>
        <begin position="287"/>
        <end position="306"/>
    </location>
</feature>
<dbReference type="PANTHER" id="PTHR24198">
    <property type="entry name" value="ANKYRIN REPEAT AND PROTEIN KINASE DOMAIN-CONTAINING PROTEIN"/>
    <property type="match status" value="1"/>
</dbReference>
<dbReference type="InterPro" id="IPR002110">
    <property type="entry name" value="Ankyrin_rpt"/>
</dbReference>
<dbReference type="SMART" id="SM00248">
    <property type="entry name" value="ANK"/>
    <property type="match status" value="4"/>
</dbReference>
<proteinExistence type="predicted"/>
<sequence>MGCWQSCNRDSRSVAGDATKILQAINLGSTKRLSALLNYFKSVSTIEIFDSVLIKHENIMINALGLCLLQNRFELFRLLIENNCSPVLMEEILSKENISVMHTICIEGYVEILKIYFPYYLQTNRSQSENSYSFAFTQKENIPVKGLPIHVAAHAGQVGIVAYIYEYFSELATIPSDFDVNSREETSGENCALIACREGHYNLVKYLHENTNANFEALNDFKENAIMIAVAGMRKKTSYSYIDIVEYLVEKVKLDIKYMFEELLIMASSPILIKYIEDRLHEEGIPSSKESVEKLNPNPKRITKPDEETSPLDIFFTNSFVQDLELLKKRSIISTISMYPESIDLDKQIIESLLLPE</sequence>
<organism evidence="4 5">
    <name type="scientific">Stentor coeruleus</name>
    <dbReference type="NCBI Taxonomy" id="5963"/>
    <lineage>
        <taxon>Eukaryota</taxon>
        <taxon>Sar</taxon>
        <taxon>Alveolata</taxon>
        <taxon>Ciliophora</taxon>
        <taxon>Postciliodesmatophora</taxon>
        <taxon>Heterotrichea</taxon>
        <taxon>Heterotrichida</taxon>
        <taxon>Stentoridae</taxon>
        <taxon>Stentor</taxon>
    </lineage>
</organism>
<dbReference type="Gene3D" id="1.25.40.20">
    <property type="entry name" value="Ankyrin repeat-containing domain"/>
    <property type="match status" value="1"/>
</dbReference>
<evidence type="ECO:0000313" key="5">
    <source>
        <dbReference type="Proteomes" id="UP000187209"/>
    </source>
</evidence>
<evidence type="ECO:0000256" key="3">
    <source>
        <dbReference type="SAM" id="MobiDB-lite"/>
    </source>
</evidence>
<accession>A0A1R2C250</accession>
<keyword evidence="5" id="KW-1185">Reference proteome</keyword>
<dbReference type="SUPFAM" id="SSF48403">
    <property type="entry name" value="Ankyrin repeat"/>
    <property type="match status" value="1"/>
</dbReference>
<dbReference type="SMR" id="A0A1R2C250"/>
<reference evidence="4 5" key="1">
    <citation type="submission" date="2016-11" db="EMBL/GenBank/DDBJ databases">
        <title>The macronuclear genome of Stentor coeruleus: a giant cell with tiny introns.</title>
        <authorList>
            <person name="Slabodnick M."/>
            <person name="Ruby J.G."/>
            <person name="Reiff S.B."/>
            <person name="Swart E.C."/>
            <person name="Gosai S."/>
            <person name="Prabakaran S."/>
            <person name="Witkowska E."/>
            <person name="Larue G.E."/>
            <person name="Fisher S."/>
            <person name="Freeman R.M."/>
            <person name="Gunawardena J."/>
            <person name="Chu W."/>
            <person name="Stover N.A."/>
            <person name="Gregory B.D."/>
            <person name="Nowacki M."/>
            <person name="Derisi J."/>
            <person name="Roy S.W."/>
            <person name="Marshall W.F."/>
            <person name="Sood P."/>
        </authorList>
    </citation>
    <scope>NUCLEOTIDE SEQUENCE [LARGE SCALE GENOMIC DNA]</scope>
    <source>
        <strain evidence="4">WM001</strain>
    </source>
</reference>
<evidence type="ECO:0000313" key="4">
    <source>
        <dbReference type="EMBL" id="OMJ83123.1"/>
    </source>
</evidence>
<keyword evidence="1" id="KW-0677">Repeat</keyword>
<gene>
    <name evidence="4" type="ORF">SteCoe_16044</name>
</gene>
<evidence type="ECO:0000256" key="2">
    <source>
        <dbReference type="ARBA" id="ARBA00023043"/>
    </source>
</evidence>
<dbReference type="PANTHER" id="PTHR24198:SF165">
    <property type="entry name" value="ANKYRIN REPEAT-CONTAINING PROTEIN-RELATED"/>
    <property type="match status" value="1"/>
</dbReference>
<keyword evidence="2" id="KW-0040">ANK repeat</keyword>
<dbReference type="EMBL" id="MPUH01000315">
    <property type="protein sequence ID" value="OMJ83123.1"/>
    <property type="molecule type" value="Genomic_DNA"/>
</dbReference>